<dbReference type="EMBL" id="VLJV01000001">
    <property type="protein sequence ID" value="TWH22713.1"/>
    <property type="molecule type" value="Genomic_DNA"/>
</dbReference>
<keyword evidence="2" id="KW-0472">Membrane</keyword>
<feature type="transmembrane region" description="Helical" evidence="2">
    <location>
        <begin position="330"/>
        <end position="351"/>
    </location>
</feature>
<evidence type="ECO:0000256" key="1">
    <source>
        <dbReference type="SAM" id="MobiDB-lite"/>
    </source>
</evidence>
<name>A0A660CM44_9PSEU</name>
<accession>A0A660CM44</accession>
<feature type="region of interest" description="Disordered" evidence="1">
    <location>
        <begin position="365"/>
        <end position="457"/>
    </location>
</feature>
<evidence type="ECO:0000313" key="3">
    <source>
        <dbReference type="EMBL" id="TWH22713.1"/>
    </source>
</evidence>
<proteinExistence type="predicted"/>
<feature type="compositionally biased region" description="Basic and acidic residues" evidence="1">
    <location>
        <begin position="409"/>
        <end position="420"/>
    </location>
</feature>
<feature type="transmembrane region" description="Helical" evidence="2">
    <location>
        <begin position="210"/>
        <end position="237"/>
    </location>
</feature>
<dbReference type="AlphaFoldDB" id="A0A660CM44"/>
<keyword evidence="2" id="KW-1133">Transmembrane helix</keyword>
<feature type="transmembrane region" description="Helical" evidence="2">
    <location>
        <begin position="283"/>
        <end position="310"/>
    </location>
</feature>
<protein>
    <submittedName>
        <fullName evidence="3">Uncharacterized protein</fullName>
    </submittedName>
</protein>
<feature type="compositionally biased region" description="Low complexity" evidence="1">
    <location>
        <begin position="421"/>
        <end position="435"/>
    </location>
</feature>
<sequence length="457" mass="49506">MTNGPDDPAGEPDTRSDRTIVLGLIADPDMPEAIADHLAETLPDELGEGWRIEVDADPVTASLKGTSEILEQTAHLCDSHGWTYAICITDLPVRSEDGPVVADVDHDRGVAVMSVPGIGGFQTRRRIHRVVRQVLDDLHEDYGERHEPGESHVEHRHGLSSGVIRGIAPIRRKVATLEDSHLDVRYVTPGKRGVLRLLSGMVRTNRPWRLVFGLSRALAAAVATSAFGLSSSTIWMVGDQLDIGFKILTTFTAIAALVIWLIAAHDLWEKRDNTRSDPELARLYNASTLLTLIIGVVVLQVILFAVNFALAGLILPASLLTSMLGSEATVGTYLAVAWAFTTLGGIAGALGSSLESDQAVRQAAYGYRESQRRAEHQEREQQRERDEEAGEEAARQAVRDQATDEENTDEKNGDGERAAEENTAAESAAQENTGDSGERARDDAAADSSDGRQREAG</sequence>
<reference evidence="3 4" key="1">
    <citation type="submission" date="2019-07" db="EMBL/GenBank/DDBJ databases">
        <title>R&amp;d 2014.</title>
        <authorList>
            <person name="Klenk H.-P."/>
        </authorList>
    </citation>
    <scope>NUCLEOTIDE SEQUENCE [LARGE SCALE GENOMIC DNA]</scope>
    <source>
        <strain evidence="3 4">DSM 43194</strain>
    </source>
</reference>
<feature type="compositionally biased region" description="Basic and acidic residues" evidence="1">
    <location>
        <begin position="436"/>
        <end position="457"/>
    </location>
</feature>
<comment type="caution">
    <text evidence="3">The sequence shown here is derived from an EMBL/GenBank/DDBJ whole genome shotgun (WGS) entry which is preliminary data.</text>
</comment>
<evidence type="ECO:0000256" key="2">
    <source>
        <dbReference type="SAM" id="Phobius"/>
    </source>
</evidence>
<keyword evidence="2" id="KW-0812">Transmembrane</keyword>
<dbReference type="Proteomes" id="UP000317303">
    <property type="component" value="Unassembled WGS sequence"/>
</dbReference>
<evidence type="ECO:0000313" key="4">
    <source>
        <dbReference type="Proteomes" id="UP000317303"/>
    </source>
</evidence>
<feature type="transmembrane region" description="Helical" evidence="2">
    <location>
        <begin position="243"/>
        <end position="263"/>
    </location>
</feature>
<organism evidence="3 4">
    <name type="scientific">Prauserella rugosa</name>
    <dbReference type="NCBI Taxonomy" id="43354"/>
    <lineage>
        <taxon>Bacteria</taxon>
        <taxon>Bacillati</taxon>
        <taxon>Actinomycetota</taxon>
        <taxon>Actinomycetes</taxon>
        <taxon>Pseudonocardiales</taxon>
        <taxon>Pseudonocardiaceae</taxon>
        <taxon>Prauserella</taxon>
    </lineage>
</organism>
<gene>
    <name evidence="3" type="ORF">JD82_04603</name>
</gene>
<feature type="compositionally biased region" description="Basic and acidic residues" evidence="1">
    <location>
        <begin position="369"/>
        <end position="402"/>
    </location>
</feature>
<keyword evidence="4" id="KW-1185">Reference proteome</keyword>